<keyword evidence="1" id="KW-0732">Signal</keyword>
<dbReference type="KEGG" id="vde:111254799"/>
<keyword evidence="3" id="KW-1185">Reference proteome</keyword>
<dbReference type="Proteomes" id="UP000594260">
    <property type="component" value="Unplaced"/>
</dbReference>
<sequence length="483" mass="52887">MCSSLSLLVVANGSQACNSAGGTSKPSQVLFVQTILVLIISMIAGAIQSGCDTDAVDNCLAGVLFSAQDNRSYFWKDVSDIENLCKQVPNVPQCVKKATEDCTYGAKKFLDSFLKGFEVILRSQICSDTLEGVRKRKQFVNSSSCLRAKFDNGCMKSYIDALDKIVTLPSSADKIRKACCLHRSYRVCLADHVTPICGVEAASNYIQFNSMLSAAPIRQVCGIAYAEDTCSNITLGQHQNPVYAAMTPNVTNANGTILSRLLKILVDTAHTEQPTIDFDLDEALEYTTCTAESIDECFENVLLTTKVNSSSPWGFSSLAHINGFCARLQRIPRCLRSRTSMCHTVTNEFFKLVKEEMELTAKSSFCQKGSRRDFFIESGRCVFEQVDNNCTIQMARALQAATKAPVGEARRKLICCLTSNYSRCLLDVIEPACGSSAAELFSSLLRRLALPGQSPCECELGVADTPIPEGTVMRIFVNLFEDV</sequence>
<evidence type="ECO:0000313" key="3">
    <source>
        <dbReference type="Proteomes" id="UP000594260"/>
    </source>
</evidence>
<reference evidence="2" key="1">
    <citation type="submission" date="2021-01" db="UniProtKB">
        <authorList>
            <consortium name="EnsemblMetazoa"/>
        </authorList>
    </citation>
    <scope>IDENTIFICATION</scope>
</reference>
<dbReference type="RefSeq" id="XP_022671769.1">
    <property type="nucleotide sequence ID" value="XM_022816034.1"/>
</dbReference>
<organism evidence="2 3">
    <name type="scientific">Varroa destructor</name>
    <name type="common">Honeybee mite</name>
    <dbReference type="NCBI Taxonomy" id="109461"/>
    <lineage>
        <taxon>Eukaryota</taxon>
        <taxon>Metazoa</taxon>
        <taxon>Ecdysozoa</taxon>
        <taxon>Arthropoda</taxon>
        <taxon>Chelicerata</taxon>
        <taxon>Arachnida</taxon>
        <taxon>Acari</taxon>
        <taxon>Parasitiformes</taxon>
        <taxon>Mesostigmata</taxon>
        <taxon>Gamasina</taxon>
        <taxon>Dermanyssoidea</taxon>
        <taxon>Varroidae</taxon>
        <taxon>Varroa</taxon>
    </lineage>
</organism>
<dbReference type="EnsemblMetazoa" id="XM_022816034">
    <property type="protein sequence ID" value="XP_022671769"/>
    <property type="gene ID" value="LOC111254799"/>
</dbReference>
<proteinExistence type="predicted"/>
<dbReference type="AlphaFoldDB" id="A0A7M7MJL8"/>
<dbReference type="OrthoDB" id="10429195at2759"/>
<accession>A0A7M7MJL8</accession>
<evidence type="ECO:0000256" key="1">
    <source>
        <dbReference type="SAM" id="SignalP"/>
    </source>
</evidence>
<name>A0A7M7MJL8_VARDE</name>
<feature type="chain" id="PRO_5029558344" evidence="1">
    <location>
        <begin position="17"/>
        <end position="483"/>
    </location>
</feature>
<dbReference type="GeneID" id="111254799"/>
<dbReference type="PANTHER" id="PTHR33964:SF1">
    <property type="entry name" value="RE45066P"/>
    <property type="match status" value="1"/>
</dbReference>
<feature type="signal peptide" evidence="1">
    <location>
        <begin position="1"/>
        <end position="16"/>
    </location>
</feature>
<evidence type="ECO:0000313" key="2">
    <source>
        <dbReference type="EnsemblMetazoa" id="XP_022671769"/>
    </source>
</evidence>
<dbReference type="PANTHER" id="PTHR33964">
    <property type="entry name" value="RE45066P-RELATED"/>
    <property type="match status" value="1"/>
</dbReference>
<protein>
    <submittedName>
        <fullName evidence="2">Uncharacterized protein</fullName>
    </submittedName>
</protein>
<dbReference type="InParanoid" id="A0A7M7MJL8"/>